<proteinExistence type="predicted"/>
<dbReference type="EMBL" id="JALIDZ010000016">
    <property type="protein sequence ID" value="MCT8974877.1"/>
    <property type="molecule type" value="Genomic_DNA"/>
</dbReference>
<dbReference type="RefSeq" id="WP_261618464.1">
    <property type="nucleotide sequence ID" value="NZ_JALIDZ010000016.1"/>
</dbReference>
<sequence length="147" mass="16222">MPLRLLFAFVVAVAGVFAAPNLYAAEENSPSTGKEARGDGWYSFAKIAVFYDLGNDIIRSIGVKMVTNPQTGVYCIRPEKRINTQKRIGVAAVEWGQSSGNDLLAFWSAGGNSCPNPKRWFEVRTYDQNGSGDWVLSDDIAWTFHVL</sequence>
<evidence type="ECO:0000256" key="1">
    <source>
        <dbReference type="SAM" id="SignalP"/>
    </source>
</evidence>
<feature type="signal peptide" evidence="1">
    <location>
        <begin position="1"/>
        <end position="24"/>
    </location>
</feature>
<gene>
    <name evidence="2" type="ORF">MUB46_23715</name>
</gene>
<accession>A0AAW5R702</accession>
<evidence type="ECO:0000313" key="2">
    <source>
        <dbReference type="EMBL" id="MCT8974877.1"/>
    </source>
</evidence>
<feature type="chain" id="PRO_5043352643" evidence="1">
    <location>
        <begin position="25"/>
        <end position="147"/>
    </location>
</feature>
<keyword evidence="3" id="KW-1185">Reference proteome</keyword>
<organism evidence="2 3">
    <name type="scientific">Microbaculum marinisediminis</name>
    <dbReference type="NCBI Taxonomy" id="2931392"/>
    <lineage>
        <taxon>Bacteria</taxon>
        <taxon>Pseudomonadati</taxon>
        <taxon>Pseudomonadota</taxon>
        <taxon>Alphaproteobacteria</taxon>
        <taxon>Hyphomicrobiales</taxon>
        <taxon>Tepidamorphaceae</taxon>
        <taxon>Microbaculum</taxon>
    </lineage>
</organism>
<evidence type="ECO:0000313" key="3">
    <source>
        <dbReference type="Proteomes" id="UP001320898"/>
    </source>
</evidence>
<dbReference type="Proteomes" id="UP001320898">
    <property type="component" value="Unassembled WGS sequence"/>
</dbReference>
<dbReference type="AlphaFoldDB" id="A0AAW5R702"/>
<protein>
    <submittedName>
        <fullName evidence="2">Uncharacterized protein</fullName>
    </submittedName>
</protein>
<comment type="caution">
    <text evidence="2">The sequence shown here is derived from an EMBL/GenBank/DDBJ whole genome shotgun (WGS) entry which is preliminary data.</text>
</comment>
<reference evidence="2 3" key="1">
    <citation type="submission" date="2022-04" db="EMBL/GenBank/DDBJ databases">
        <authorList>
            <person name="Ye Y.-Q."/>
            <person name="Du Z.-J."/>
        </authorList>
    </citation>
    <scope>NUCLEOTIDE SEQUENCE [LARGE SCALE GENOMIC DNA]</scope>
    <source>
        <strain evidence="2 3">A6E488</strain>
    </source>
</reference>
<name>A0AAW5R702_9HYPH</name>
<keyword evidence="1" id="KW-0732">Signal</keyword>